<protein>
    <submittedName>
        <fullName evidence="2">Uncharacterized protein</fullName>
    </submittedName>
</protein>
<dbReference type="OrthoDB" id="331469at2"/>
<dbReference type="Proteomes" id="UP000297641">
    <property type="component" value="Unassembled WGS sequence"/>
</dbReference>
<reference evidence="3 4" key="2">
    <citation type="journal article" date="2019" name="PLoS Negl. Trop. Dis.">
        <title>Revisiting the worldwide diversity of Leptospira species in the environment.</title>
        <authorList>
            <person name="Vincent A.T."/>
            <person name="Schiettekatte O."/>
            <person name="Bourhy P."/>
            <person name="Veyrier F.J."/>
            <person name="Picardeau M."/>
        </authorList>
    </citation>
    <scope>NUCLEOTIDE SEQUENCE [LARGE SCALE GENOMIC DNA]</scope>
    <source>
        <strain evidence="2 4">201800273</strain>
        <strain evidence="3">201800295</strain>
    </source>
</reference>
<dbReference type="AlphaFoldDB" id="A0A7I0HNH4"/>
<gene>
    <name evidence="1" type="ORF">EHQ10_16885</name>
    <name evidence="2" type="ORF">EHQ43_15455</name>
</gene>
<evidence type="ECO:0000313" key="1">
    <source>
        <dbReference type="EMBL" id="TGK47011.1"/>
    </source>
</evidence>
<organism evidence="2 4">
    <name type="scientific">Leptospira bouyouniensis</name>
    <dbReference type="NCBI Taxonomy" id="2484911"/>
    <lineage>
        <taxon>Bacteria</taxon>
        <taxon>Pseudomonadati</taxon>
        <taxon>Spirochaetota</taxon>
        <taxon>Spirochaetia</taxon>
        <taxon>Leptospirales</taxon>
        <taxon>Leptospiraceae</taxon>
        <taxon>Leptospira</taxon>
    </lineage>
</organism>
<accession>A0A7I0HNH4</accession>
<proteinExistence type="predicted"/>
<keyword evidence="3" id="KW-1185">Reference proteome</keyword>
<dbReference type="RefSeq" id="WP_135741478.1">
    <property type="nucleotide sequence ID" value="NZ_RQFD01000016.1"/>
</dbReference>
<dbReference type="Proteomes" id="UP000297617">
    <property type="component" value="Unassembled WGS sequence"/>
</dbReference>
<evidence type="ECO:0000313" key="4">
    <source>
        <dbReference type="Proteomes" id="UP000297641"/>
    </source>
</evidence>
<dbReference type="EMBL" id="RQFD01000016">
    <property type="protein sequence ID" value="TGK47011.1"/>
    <property type="molecule type" value="Genomic_DNA"/>
</dbReference>
<evidence type="ECO:0000313" key="3">
    <source>
        <dbReference type="Proteomes" id="UP000297617"/>
    </source>
</evidence>
<name>A0A7I0HNH4_9LEPT</name>
<sequence length="146" mass="17361">MRWFICMCLIQISCTSFDRMVFLGFVDESIKLRRNAYLQRQVSLGYSFECLVVPNDSYPFPRVEPCYYGDVRGIQYESFVKVEGRIHVWYVPSYVYEGHSNLEMYQDVTLGRGPFHNRSLKENTLRQSMQESRNLNRKIPTIQYSK</sequence>
<reference evidence="1" key="1">
    <citation type="submission" date="2018-10" db="EMBL/GenBank/DDBJ databases">
        <authorList>
            <person name="Vincent A.T."/>
            <person name="Schiettekatte O."/>
            <person name="Bourhy P."/>
            <person name="Veyrier F.J."/>
            <person name="Picardeau M."/>
        </authorList>
    </citation>
    <scope>NUCLEOTIDE SEQUENCE</scope>
    <source>
        <strain evidence="1">201800295</strain>
    </source>
</reference>
<dbReference type="EMBL" id="RQFT01000012">
    <property type="protein sequence ID" value="TGL03190.1"/>
    <property type="molecule type" value="Genomic_DNA"/>
</dbReference>
<evidence type="ECO:0000313" key="2">
    <source>
        <dbReference type="EMBL" id="TGL03190.1"/>
    </source>
</evidence>
<comment type="caution">
    <text evidence="2">The sequence shown here is derived from an EMBL/GenBank/DDBJ whole genome shotgun (WGS) entry which is preliminary data.</text>
</comment>